<name>A0A0K2TGR0_LEPSM</name>
<accession>A0A0K2TGR0</accession>
<organism evidence="1">
    <name type="scientific">Lepeophtheirus salmonis</name>
    <name type="common">Salmon louse</name>
    <name type="synonym">Caligus salmonis</name>
    <dbReference type="NCBI Taxonomy" id="72036"/>
    <lineage>
        <taxon>Eukaryota</taxon>
        <taxon>Metazoa</taxon>
        <taxon>Ecdysozoa</taxon>
        <taxon>Arthropoda</taxon>
        <taxon>Crustacea</taxon>
        <taxon>Multicrustacea</taxon>
        <taxon>Hexanauplia</taxon>
        <taxon>Copepoda</taxon>
        <taxon>Siphonostomatoida</taxon>
        <taxon>Caligidae</taxon>
        <taxon>Lepeophtheirus</taxon>
    </lineage>
</organism>
<dbReference type="AlphaFoldDB" id="A0A0K2TGR0"/>
<sequence length="22" mass="2502">MVKVNLTKVSALQDFRCLVSYS</sequence>
<dbReference type="EMBL" id="HACA01007867">
    <property type="protein sequence ID" value="CDW25228.1"/>
    <property type="molecule type" value="Transcribed_RNA"/>
</dbReference>
<protein>
    <submittedName>
        <fullName evidence="1">Uncharacterized protein</fullName>
    </submittedName>
</protein>
<proteinExistence type="predicted"/>
<reference evidence="1" key="1">
    <citation type="submission" date="2014-05" db="EMBL/GenBank/DDBJ databases">
        <authorList>
            <person name="Chronopoulou M."/>
        </authorList>
    </citation>
    <scope>NUCLEOTIDE SEQUENCE</scope>
    <source>
        <tissue evidence="1">Whole organism</tissue>
    </source>
</reference>
<evidence type="ECO:0000313" key="1">
    <source>
        <dbReference type="EMBL" id="CDW25228.1"/>
    </source>
</evidence>